<name>A0A131Z2A9_RHIAP</name>
<feature type="chain" id="PRO_5007286494" evidence="1">
    <location>
        <begin position="23"/>
        <end position="265"/>
    </location>
</feature>
<protein>
    <submittedName>
        <fullName evidence="2">DA-P36 family member</fullName>
    </submittedName>
</protein>
<accession>A0A131Z2A9</accession>
<evidence type="ECO:0000256" key="1">
    <source>
        <dbReference type="SAM" id="SignalP"/>
    </source>
</evidence>
<sequence length="265" mass="30403">MNLLLLTLGICGFLVAARQGSATFENKLEMQPAYGEKVQQPAGNIKSPQDTSNMVNITEKARTLIEYMNRTWHDISSWGMTPDYAFWREKHNLFGQQPISAHAGSFNCDKELLDYSDLDVKLVMCLWYIPQKICSPVGIYVNVTVPQYDSGIFEDKPIALNFNNRNTLVRRTPKRKTKPRTKGLKKFAEVCKFTVNVTFDGSLAYETNNPTTGSRFYSVGVGLLQDKARGLIRTKHNRLYYIIRGWFKRVTFWKSYGHVKQNLSH</sequence>
<dbReference type="EMBL" id="GEDV01002993">
    <property type="protein sequence ID" value="JAP85564.1"/>
    <property type="molecule type" value="Transcribed_RNA"/>
</dbReference>
<evidence type="ECO:0000313" key="2">
    <source>
        <dbReference type="EMBL" id="JAP85564.1"/>
    </source>
</evidence>
<reference evidence="2" key="1">
    <citation type="journal article" date="2016" name="Ticks Tick Borne Dis.">
        <title>De novo assembly and annotation of the salivary gland transcriptome of Rhipicephalus appendiculatus male and female ticks during blood feeding.</title>
        <authorList>
            <person name="de Castro M.H."/>
            <person name="de Klerk D."/>
            <person name="Pienaar R."/>
            <person name="Latif A.A."/>
            <person name="Rees D.J."/>
            <person name="Mans B.J."/>
        </authorList>
    </citation>
    <scope>NUCLEOTIDE SEQUENCE</scope>
    <source>
        <tissue evidence="2">Salivary glands</tissue>
    </source>
</reference>
<proteinExistence type="predicted"/>
<dbReference type="AlphaFoldDB" id="A0A131Z2A9"/>
<organism evidence="2">
    <name type="scientific">Rhipicephalus appendiculatus</name>
    <name type="common">Brown ear tick</name>
    <dbReference type="NCBI Taxonomy" id="34631"/>
    <lineage>
        <taxon>Eukaryota</taxon>
        <taxon>Metazoa</taxon>
        <taxon>Ecdysozoa</taxon>
        <taxon>Arthropoda</taxon>
        <taxon>Chelicerata</taxon>
        <taxon>Arachnida</taxon>
        <taxon>Acari</taxon>
        <taxon>Parasitiformes</taxon>
        <taxon>Ixodida</taxon>
        <taxon>Ixodoidea</taxon>
        <taxon>Ixodidae</taxon>
        <taxon>Rhipicephalinae</taxon>
        <taxon>Rhipicephalus</taxon>
        <taxon>Rhipicephalus</taxon>
    </lineage>
</organism>
<keyword evidence="1" id="KW-0732">Signal</keyword>
<feature type="signal peptide" evidence="1">
    <location>
        <begin position="1"/>
        <end position="22"/>
    </location>
</feature>